<evidence type="ECO:0000259" key="8">
    <source>
        <dbReference type="PROSITE" id="PS50928"/>
    </source>
</evidence>
<dbReference type="EMBL" id="JAWNFU010000002">
    <property type="protein sequence ID" value="MDY5153330.1"/>
    <property type="molecule type" value="Genomic_DNA"/>
</dbReference>
<dbReference type="CDD" id="cd06261">
    <property type="entry name" value="TM_PBP2"/>
    <property type="match status" value="1"/>
</dbReference>
<evidence type="ECO:0000256" key="1">
    <source>
        <dbReference type="ARBA" id="ARBA00004141"/>
    </source>
</evidence>
<dbReference type="Pfam" id="PF00528">
    <property type="entry name" value="BPD_transp_1"/>
    <property type="match status" value="1"/>
</dbReference>
<dbReference type="FunFam" id="1.10.3720.10:FF:000001">
    <property type="entry name" value="Glycine betaine ABC transporter, permease"/>
    <property type="match status" value="1"/>
</dbReference>
<dbReference type="AlphaFoldDB" id="A0A0K9ETK0"/>
<keyword evidence="5 7" id="KW-1133">Transmembrane helix</keyword>
<dbReference type="PATRIC" id="fig|1657.3.peg.528"/>
<sequence>MTHLSVALNASEAAQRFRIPLGEWVDTFIDWLTTHLEGLFDALQVALTWIYDLFFLILSAPPFWLVIAVFAVLAYFARGWGMAIAATLGMLLLVFTNQWDNSMASLALVLESSLIAILLGIPLGIWAAKSATAWRVLRPILDFLQTMPAFVYLIPLVVMFSVGVVPGIVATIFFAIAPAVRFTRLGIIQVDASVVEAAYSFGASPRRVLGQIELPLSLPTIMAGVNQVIMLSLSMVVTAGMVGAGGLGQAVYSALTSVDMRLGAEAGLAVVILAVYLDRVTAGLSARGRREVEAE</sequence>
<evidence type="ECO:0000256" key="6">
    <source>
        <dbReference type="ARBA" id="ARBA00023136"/>
    </source>
</evidence>
<reference evidence="10" key="2">
    <citation type="submission" date="2016-10" db="EMBL/GenBank/DDBJ databases">
        <authorList>
            <person name="Varghese N."/>
            <person name="Submissions S."/>
        </authorList>
    </citation>
    <scope>NUCLEOTIDE SEQUENCE</scope>
    <source>
        <strain evidence="10">DSM 20639</strain>
    </source>
</reference>
<dbReference type="Proteomes" id="UP000269974">
    <property type="component" value="Unassembled WGS sequence"/>
</dbReference>
<keyword evidence="4 7" id="KW-0812">Transmembrane</keyword>
<evidence type="ECO:0000256" key="3">
    <source>
        <dbReference type="ARBA" id="ARBA00022475"/>
    </source>
</evidence>
<feature type="transmembrane region" description="Helical" evidence="7">
    <location>
        <begin position="228"/>
        <end position="248"/>
    </location>
</feature>
<evidence type="ECO:0000256" key="7">
    <source>
        <dbReference type="RuleBase" id="RU363032"/>
    </source>
</evidence>
<dbReference type="EMBL" id="FNAU01000010">
    <property type="protein sequence ID" value="SDE48072.1"/>
    <property type="molecule type" value="Genomic_DNA"/>
</dbReference>
<reference evidence="11 13" key="3">
    <citation type="submission" date="2018-11" db="EMBL/GenBank/DDBJ databases">
        <authorList>
            <consortium name="Pathogen Informatics"/>
        </authorList>
    </citation>
    <scope>NUCLEOTIDE SEQUENCE [LARGE SCALE GENOMIC DNA]</scope>
    <source>
        <strain evidence="11 13">NCTC10327</strain>
    </source>
</reference>
<evidence type="ECO:0000256" key="5">
    <source>
        <dbReference type="ARBA" id="ARBA00022989"/>
    </source>
</evidence>
<organism evidence="11 13">
    <name type="scientific">Actinobaculum suis</name>
    <dbReference type="NCBI Taxonomy" id="1657"/>
    <lineage>
        <taxon>Bacteria</taxon>
        <taxon>Bacillati</taxon>
        <taxon>Actinomycetota</taxon>
        <taxon>Actinomycetes</taxon>
        <taxon>Actinomycetales</taxon>
        <taxon>Actinomycetaceae</taxon>
        <taxon>Actinobaculum</taxon>
    </lineage>
</organism>
<comment type="similarity">
    <text evidence="7">Belongs to the binding-protein-dependent transport system permease family.</text>
</comment>
<evidence type="ECO:0000313" key="10">
    <source>
        <dbReference type="EMBL" id="SDE48072.1"/>
    </source>
</evidence>
<dbReference type="GO" id="GO:0043190">
    <property type="term" value="C:ATP-binding cassette (ABC) transporter complex"/>
    <property type="evidence" value="ECO:0007669"/>
    <property type="project" value="TreeGrafter"/>
</dbReference>
<feature type="domain" description="ABC transmembrane type-1" evidence="8">
    <location>
        <begin position="102"/>
        <end position="281"/>
    </location>
</feature>
<keyword evidence="6 7" id="KW-0472">Membrane</keyword>
<dbReference type="RefSeq" id="WP_049619312.1">
    <property type="nucleotide sequence ID" value="NZ_FNAU01000010.1"/>
</dbReference>
<gene>
    <name evidence="11" type="primary">opuAB</name>
    <name evidence="11" type="ORF">NCTC10327_00870</name>
    <name evidence="9" type="ORF">R6G71_04615</name>
    <name evidence="10" type="ORF">SAMN05421878_11041</name>
</gene>
<feature type="transmembrane region" description="Helical" evidence="7">
    <location>
        <begin position="80"/>
        <end position="99"/>
    </location>
</feature>
<dbReference type="InterPro" id="IPR035906">
    <property type="entry name" value="MetI-like_sf"/>
</dbReference>
<evidence type="ECO:0000313" key="12">
    <source>
        <dbReference type="Proteomes" id="UP000182744"/>
    </source>
</evidence>
<proteinExistence type="inferred from homology"/>
<evidence type="ECO:0000313" key="13">
    <source>
        <dbReference type="Proteomes" id="UP000269974"/>
    </source>
</evidence>
<reference evidence="9" key="4">
    <citation type="submission" date="2023-10" db="EMBL/GenBank/DDBJ databases">
        <title>Whole Genome based description of the genera Actinobaculum and Actinotignum reveals a complex phylogenetic relationship within the species included in the genus Actinotignum.</title>
        <authorList>
            <person name="Jensen C.S."/>
            <person name="Dargis R."/>
            <person name="Kemp M."/>
            <person name="Christensen J.J."/>
        </authorList>
    </citation>
    <scope>NUCLEOTIDE SEQUENCE</scope>
    <source>
        <strain evidence="9">Actinobaculum_suis_CCUG19206T</strain>
    </source>
</reference>
<evidence type="ECO:0000256" key="4">
    <source>
        <dbReference type="ARBA" id="ARBA00022692"/>
    </source>
</evidence>
<dbReference type="Gene3D" id="1.10.3720.10">
    <property type="entry name" value="MetI-like"/>
    <property type="match status" value="1"/>
</dbReference>
<dbReference type="OrthoDB" id="9815258at2"/>
<dbReference type="GO" id="GO:0005275">
    <property type="term" value="F:amine transmembrane transporter activity"/>
    <property type="evidence" value="ECO:0007669"/>
    <property type="project" value="TreeGrafter"/>
</dbReference>
<protein>
    <submittedName>
        <fullName evidence="10">Glycine betaine/proline transport system permease protein</fullName>
    </submittedName>
    <submittedName>
        <fullName evidence="11">Glycine/betaine ABC transporter permease OpuAB</fullName>
    </submittedName>
    <submittedName>
        <fullName evidence="9">Proline/glycine betaine ABC transporter permease</fullName>
    </submittedName>
</protein>
<dbReference type="PROSITE" id="PS50928">
    <property type="entry name" value="ABC_TM1"/>
    <property type="match status" value="1"/>
</dbReference>
<dbReference type="InterPro" id="IPR000515">
    <property type="entry name" value="MetI-like"/>
</dbReference>
<evidence type="ECO:0000313" key="9">
    <source>
        <dbReference type="EMBL" id="MDY5153330.1"/>
    </source>
</evidence>
<dbReference type="PANTHER" id="PTHR47737">
    <property type="entry name" value="GLYCINE BETAINE/PROLINE BETAINE TRANSPORT SYSTEM PERMEASE PROTEIN PROW"/>
    <property type="match status" value="1"/>
</dbReference>
<reference evidence="12" key="1">
    <citation type="submission" date="2016-10" db="EMBL/GenBank/DDBJ databases">
        <authorList>
            <person name="Varghese N."/>
        </authorList>
    </citation>
    <scope>NUCLEOTIDE SEQUENCE [LARGE SCALE GENOMIC DNA]</scope>
    <source>
        <strain evidence="12">DSM 20639</strain>
    </source>
</reference>
<comment type="subcellular location">
    <subcellularLocation>
        <location evidence="7">Cell membrane</location>
        <topology evidence="7">Multi-pass membrane protein</topology>
    </subcellularLocation>
    <subcellularLocation>
        <location evidence="1">Membrane</location>
        <topology evidence="1">Multi-pass membrane protein</topology>
    </subcellularLocation>
</comment>
<dbReference type="SUPFAM" id="SSF161098">
    <property type="entry name" value="MetI-like"/>
    <property type="match status" value="1"/>
</dbReference>
<dbReference type="GO" id="GO:0015226">
    <property type="term" value="F:carnitine transmembrane transporter activity"/>
    <property type="evidence" value="ECO:0007669"/>
    <property type="project" value="TreeGrafter"/>
</dbReference>
<feature type="transmembrane region" description="Helical" evidence="7">
    <location>
        <begin position="260"/>
        <end position="277"/>
    </location>
</feature>
<dbReference type="GO" id="GO:0031460">
    <property type="term" value="P:glycine betaine transport"/>
    <property type="evidence" value="ECO:0007669"/>
    <property type="project" value="TreeGrafter"/>
</dbReference>
<accession>A0A0K9ETK0</accession>
<feature type="transmembrane region" description="Helical" evidence="7">
    <location>
        <begin position="105"/>
        <end position="128"/>
    </location>
</feature>
<keyword evidence="2 7" id="KW-0813">Transport</keyword>
<keyword evidence="12" id="KW-1185">Reference proteome</keyword>
<dbReference type="STRING" id="1657.ACU20_03055"/>
<dbReference type="GO" id="GO:0015871">
    <property type="term" value="P:choline transport"/>
    <property type="evidence" value="ECO:0007669"/>
    <property type="project" value="TreeGrafter"/>
</dbReference>
<feature type="transmembrane region" description="Helical" evidence="7">
    <location>
        <begin position="149"/>
        <end position="176"/>
    </location>
</feature>
<dbReference type="Proteomes" id="UP000182744">
    <property type="component" value="Unassembled WGS sequence"/>
</dbReference>
<dbReference type="EMBL" id="UYIO01000001">
    <property type="protein sequence ID" value="VDG76210.1"/>
    <property type="molecule type" value="Genomic_DNA"/>
</dbReference>
<keyword evidence="3" id="KW-1003">Cell membrane</keyword>
<dbReference type="Proteomes" id="UP001273799">
    <property type="component" value="Unassembled WGS sequence"/>
</dbReference>
<dbReference type="PANTHER" id="PTHR47737:SF1">
    <property type="entry name" value="GLYCINE BETAINE_PROLINE BETAINE TRANSPORT SYSTEM PERMEASE PROTEIN PROW"/>
    <property type="match status" value="1"/>
</dbReference>
<feature type="transmembrane region" description="Helical" evidence="7">
    <location>
        <begin position="49"/>
        <end position="73"/>
    </location>
</feature>
<evidence type="ECO:0000256" key="2">
    <source>
        <dbReference type="ARBA" id="ARBA00022448"/>
    </source>
</evidence>
<evidence type="ECO:0000313" key="11">
    <source>
        <dbReference type="EMBL" id="VDG76210.1"/>
    </source>
</evidence>
<name>A0A0K9ETK0_9ACTO</name>